<dbReference type="InterPro" id="IPR019757">
    <property type="entry name" value="Pept_S26A_signal_pept_1_Lys-AS"/>
</dbReference>
<sequence>MDGTLPAATAAVLGAAALGLLLRRLLVFVTEVESSSMAPTLAPGQRVLTRRLGRGGRIRRGDVLVVMSAELGRAVVKRVVGLPGERVEIDGDGRVRIEGTPLAEEYVKHPGGPSAGTFAVPEGHLLLLGDNRARSSDSRGWSRPFLPVAAARGRVVTRFRATAGADRGRVRDPLGGPGPGPRGAAAPPPAHGAPRRAGGPQVPRP</sequence>
<comment type="catalytic activity">
    <reaction evidence="1 8">
        <text>Cleavage of hydrophobic, N-terminal signal or leader sequences from secreted and periplasmic proteins.</text>
        <dbReference type="EC" id="3.4.21.89"/>
    </reaction>
</comment>
<evidence type="ECO:0000256" key="6">
    <source>
        <dbReference type="ARBA" id="ARBA00022801"/>
    </source>
</evidence>
<dbReference type="CDD" id="cd06462">
    <property type="entry name" value="Peptidase_S24_S26"/>
    <property type="match status" value="1"/>
</dbReference>
<dbReference type="AlphaFoldDB" id="A0A917GUJ3"/>
<dbReference type="RefSeq" id="WP_188536742.1">
    <property type="nucleotide sequence ID" value="NZ_BMEQ01000009.1"/>
</dbReference>
<reference evidence="12" key="1">
    <citation type="journal article" date="2014" name="Int. J. Syst. Evol. Microbiol.">
        <title>Complete genome sequence of Corynebacterium casei LMG S-19264T (=DSM 44701T), isolated from a smear-ripened cheese.</title>
        <authorList>
            <consortium name="US DOE Joint Genome Institute (JGI-PGF)"/>
            <person name="Walter F."/>
            <person name="Albersmeier A."/>
            <person name="Kalinowski J."/>
            <person name="Ruckert C."/>
        </authorList>
    </citation>
    <scope>NUCLEOTIDE SEQUENCE</scope>
    <source>
        <strain evidence="12">CGMCC 1.12187</strain>
    </source>
</reference>
<evidence type="ECO:0000313" key="12">
    <source>
        <dbReference type="EMBL" id="GGG57067.1"/>
    </source>
</evidence>
<dbReference type="GO" id="GO:0004252">
    <property type="term" value="F:serine-type endopeptidase activity"/>
    <property type="evidence" value="ECO:0007669"/>
    <property type="project" value="InterPro"/>
</dbReference>
<feature type="active site" evidence="7">
    <location>
        <position position="36"/>
    </location>
</feature>
<dbReference type="GO" id="GO:0005886">
    <property type="term" value="C:plasma membrane"/>
    <property type="evidence" value="ECO:0007669"/>
    <property type="project" value="UniProtKB-SubCell"/>
</dbReference>
<dbReference type="InterPro" id="IPR019533">
    <property type="entry name" value="Peptidase_S26"/>
</dbReference>
<evidence type="ECO:0000256" key="1">
    <source>
        <dbReference type="ARBA" id="ARBA00000677"/>
    </source>
</evidence>
<dbReference type="PANTHER" id="PTHR43390">
    <property type="entry name" value="SIGNAL PEPTIDASE I"/>
    <property type="match status" value="1"/>
</dbReference>
<comment type="subcellular location">
    <subcellularLocation>
        <location evidence="2">Cell membrane</location>
        <topology evidence="2">Single-pass type II membrane protein</topology>
    </subcellularLocation>
    <subcellularLocation>
        <location evidence="9">Membrane</location>
        <topology evidence="9">Single-pass type II membrane protein</topology>
    </subcellularLocation>
</comment>
<comment type="caution">
    <text evidence="12">The sequence shown here is derived from an EMBL/GenBank/DDBJ whole genome shotgun (WGS) entry which is preliminary data.</text>
</comment>
<gene>
    <name evidence="12" type="ORF">GCM10011374_19870</name>
</gene>
<evidence type="ECO:0000256" key="3">
    <source>
        <dbReference type="ARBA" id="ARBA00009370"/>
    </source>
</evidence>
<evidence type="ECO:0000256" key="10">
    <source>
        <dbReference type="SAM" id="MobiDB-lite"/>
    </source>
</evidence>
<dbReference type="SUPFAM" id="SSF51306">
    <property type="entry name" value="LexA/Signal peptidase"/>
    <property type="match status" value="1"/>
</dbReference>
<dbReference type="Gene3D" id="2.10.109.10">
    <property type="entry name" value="Umud Fragment, subunit A"/>
    <property type="match status" value="1"/>
</dbReference>
<keyword evidence="13" id="KW-1185">Reference proteome</keyword>
<dbReference type="InterPro" id="IPR036286">
    <property type="entry name" value="LexA/Signal_pep-like_sf"/>
</dbReference>
<dbReference type="PROSITE" id="PS00760">
    <property type="entry name" value="SPASE_I_2"/>
    <property type="match status" value="1"/>
</dbReference>
<keyword evidence="5 8" id="KW-0645">Protease</keyword>
<evidence type="ECO:0000256" key="7">
    <source>
        <dbReference type="PIRSR" id="PIRSR600223-1"/>
    </source>
</evidence>
<dbReference type="PROSITE" id="PS00501">
    <property type="entry name" value="SPASE_I_1"/>
    <property type="match status" value="1"/>
</dbReference>
<name>A0A917GUJ3_9MICC</name>
<feature type="region of interest" description="Disordered" evidence="10">
    <location>
        <begin position="160"/>
        <end position="205"/>
    </location>
</feature>
<reference evidence="12" key="2">
    <citation type="submission" date="2020-09" db="EMBL/GenBank/DDBJ databases">
        <authorList>
            <person name="Sun Q."/>
            <person name="Zhou Y."/>
        </authorList>
    </citation>
    <scope>NUCLEOTIDE SEQUENCE</scope>
    <source>
        <strain evidence="12">CGMCC 1.12187</strain>
    </source>
</reference>
<dbReference type="NCBIfam" id="TIGR02227">
    <property type="entry name" value="sigpep_I_bact"/>
    <property type="match status" value="1"/>
</dbReference>
<evidence type="ECO:0000256" key="4">
    <source>
        <dbReference type="ARBA" id="ARBA00013208"/>
    </source>
</evidence>
<dbReference type="GO" id="GO:0009003">
    <property type="term" value="F:signal peptidase activity"/>
    <property type="evidence" value="ECO:0007669"/>
    <property type="project" value="UniProtKB-EC"/>
</dbReference>
<dbReference type="PRINTS" id="PR00727">
    <property type="entry name" value="LEADERPTASE"/>
</dbReference>
<dbReference type="Pfam" id="PF10502">
    <property type="entry name" value="Peptidase_S26"/>
    <property type="match status" value="1"/>
</dbReference>
<evidence type="ECO:0000256" key="9">
    <source>
        <dbReference type="RuleBase" id="RU362042"/>
    </source>
</evidence>
<feature type="compositionally biased region" description="Pro residues" evidence="10">
    <location>
        <begin position="176"/>
        <end position="191"/>
    </location>
</feature>
<evidence type="ECO:0000259" key="11">
    <source>
        <dbReference type="Pfam" id="PF10502"/>
    </source>
</evidence>
<feature type="compositionally biased region" description="Low complexity" evidence="10">
    <location>
        <begin position="195"/>
        <end position="205"/>
    </location>
</feature>
<evidence type="ECO:0000313" key="13">
    <source>
        <dbReference type="Proteomes" id="UP000638848"/>
    </source>
</evidence>
<dbReference type="InterPro" id="IPR019756">
    <property type="entry name" value="Pept_S26A_signal_pept_1_Ser-AS"/>
</dbReference>
<accession>A0A917GUJ3</accession>
<organism evidence="12 13">
    <name type="scientific">Kocuria dechangensis</name>
    <dbReference type="NCBI Taxonomy" id="1176249"/>
    <lineage>
        <taxon>Bacteria</taxon>
        <taxon>Bacillati</taxon>
        <taxon>Actinomycetota</taxon>
        <taxon>Actinomycetes</taxon>
        <taxon>Micrococcales</taxon>
        <taxon>Micrococcaceae</taxon>
        <taxon>Kocuria</taxon>
    </lineage>
</organism>
<keyword evidence="6 8" id="KW-0378">Hydrolase</keyword>
<protein>
    <recommendedName>
        <fullName evidence="4 8">Signal peptidase I</fullName>
        <ecNumber evidence="4 8">3.4.21.89</ecNumber>
    </recommendedName>
</protein>
<evidence type="ECO:0000256" key="5">
    <source>
        <dbReference type="ARBA" id="ARBA00022670"/>
    </source>
</evidence>
<dbReference type="GO" id="GO:0006465">
    <property type="term" value="P:signal peptide processing"/>
    <property type="evidence" value="ECO:0007669"/>
    <property type="project" value="InterPro"/>
</dbReference>
<dbReference type="Proteomes" id="UP000638848">
    <property type="component" value="Unassembled WGS sequence"/>
</dbReference>
<feature type="active site" evidence="7">
    <location>
        <position position="77"/>
    </location>
</feature>
<dbReference type="PANTHER" id="PTHR43390:SF1">
    <property type="entry name" value="CHLOROPLAST PROCESSING PEPTIDASE"/>
    <property type="match status" value="1"/>
</dbReference>
<proteinExistence type="inferred from homology"/>
<evidence type="ECO:0000256" key="2">
    <source>
        <dbReference type="ARBA" id="ARBA00004401"/>
    </source>
</evidence>
<feature type="domain" description="Peptidase S26" evidence="11">
    <location>
        <begin position="10"/>
        <end position="158"/>
    </location>
</feature>
<evidence type="ECO:0000256" key="8">
    <source>
        <dbReference type="RuleBase" id="RU003993"/>
    </source>
</evidence>
<comment type="similarity">
    <text evidence="3 9">Belongs to the peptidase S26 family.</text>
</comment>
<dbReference type="EC" id="3.4.21.89" evidence="4 8"/>
<dbReference type="InterPro" id="IPR000223">
    <property type="entry name" value="Pept_S26A_signal_pept_1"/>
</dbReference>
<dbReference type="EMBL" id="BMEQ01000009">
    <property type="protein sequence ID" value="GGG57067.1"/>
    <property type="molecule type" value="Genomic_DNA"/>
</dbReference>